<comment type="caution">
    <text evidence="4">The sequence shown here is derived from an EMBL/GenBank/DDBJ whole genome shotgun (WGS) entry which is preliminary data.</text>
</comment>
<dbReference type="InterPro" id="IPR036770">
    <property type="entry name" value="Ankyrin_rpt-contain_sf"/>
</dbReference>
<accession>A0A3A6U1G6</accession>
<sequence length="867" mass="98973">MSFPRVTNTTACQQPLTSLKATPYLHLETIAIRQLESNSPKALLTYLKNDKTHQWAKGNIIHIACATGHIKYLKQFVDLGVDINAKNADGETPLHIACKNQQQAAITALLDFKVNPNIPNRERQFPLELAIDNALPPLIIEQLTNYITRFSDHISSAELHTPSAVPQSKPAEQIKIEHHKIQQAIRSKHPKAVEKIKPQSIQPENNIFKPFTNKSLYPKISFGDFEGMLINAIENTMPIPEDAARHAAEYARFDLLGLLSAYQLNVDWEQLHSRLNSCHFQKACHYEKNQPMSSLPQYISWLRDNNYTKDISQWFPLLTEQERATFWSDCCQLNKVECLNVLMPQLSFDDLIAPIFDNSLLIFWITKHAPFELVKDLLNNFPALKDVQNDCMFTLLHTCMLREFTDQAEFNHAAMFLIHAGCQVNALDTKMRTFPYYAPKGFLNYACRIFFKFEGVPTETDYKNQSLLHIAANEGFQDVLQQATLKGHSWFDIAGVRKQAWDNICENRVRKVSVDVMHHFLKGVDGDYQIEKLTRAGLQFGATSSDGKTGLQILIEIGFFHRALTEIDRLAKTFLYQPLEQARSMVIKQHFSLTAQQYKHFSIAVAANLDEQSMRFVWNLVLPLCPLTQGEEKLNEQAHFIFVDDTADKIRFASANGFLLKNPNAQITAIEKDQPQDRINFNELKPATNPSKVSQNKVVIHGHGPHLCCLSGSEFARKLESLLCHWRISKERDLKVSLTSCNCGIDSSKKTNGTFLKELMRTMLIEFNRRPLFTAAMSNVIVCEDGEVLAATYTKFQNGTKHINSWQGNNSWITGREEFKQTLLNITQHNYTDRLIMTYQYNLDGTIAQHRKHKRSEGHGGLHTLKS</sequence>
<gene>
    <name evidence="4" type="ORF">D5R81_07605</name>
</gene>
<keyword evidence="5" id="KW-1185">Reference proteome</keyword>
<dbReference type="PANTHER" id="PTHR24198:SF165">
    <property type="entry name" value="ANKYRIN REPEAT-CONTAINING PROTEIN-RELATED"/>
    <property type="match status" value="1"/>
</dbReference>
<dbReference type="SUPFAM" id="SSF48403">
    <property type="entry name" value="Ankyrin repeat"/>
    <property type="match status" value="1"/>
</dbReference>
<dbReference type="PROSITE" id="PS50297">
    <property type="entry name" value="ANK_REP_REGION"/>
    <property type="match status" value="1"/>
</dbReference>
<dbReference type="SMART" id="SM00248">
    <property type="entry name" value="ANK"/>
    <property type="match status" value="3"/>
</dbReference>
<feature type="repeat" description="ANK" evidence="3">
    <location>
        <begin position="56"/>
        <end position="88"/>
    </location>
</feature>
<dbReference type="Proteomes" id="UP000273022">
    <property type="component" value="Unassembled WGS sequence"/>
</dbReference>
<organism evidence="4 5">
    <name type="scientific">Parashewanella spongiae</name>
    <dbReference type="NCBI Taxonomy" id="342950"/>
    <lineage>
        <taxon>Bacteria</taxon>
        <taxon>Pseudomonadati</taxon>
        <taxon>Pseudomonadota</taxon>
        <taxon>Gammaproteobacteria</taxon>
        <taxon>Alteromonadales</taxon>
        <taxon>Shewanellaceae</taxon>
        <taxon>Parashewanella</taxon>
    </lineage>
</organism>
<dbReference type="PROSITE" id="PS50088">
    <property type="entry name" value="ANK_REPEAT"/>
    <property type="match status" value="2"/>
</dbReference>
<keyword evidence="2 3" id="KW-0040">ANK repeat</keyword>
<proteinExistence type="predicted"/>
<dbReference type="Pfam" id="PF12796">
    <property type="entry name" value="Ank_2"/>
    <property type="match status" value="1"/>
</dbReference>
<evidence type="ECO:0000256" key="1">
    <source>
        <dbReference type="ARBA" id="ARBA00022737"/>
    </source>
</evidence>
<feature type="repeat" description="ANK" evidence="3">
    <location>
        <begin position="89"/>
        <end position="121"/>
    </location>
</feature>
<name>A0A3A6U1G6_9GAMM</name>
<dbReference type="AlphaFoldDB" id="A0A3A6U1G6"/>
<protein>
    <submittedName>
        <fullName evidence="4">Ankyrin repeat domain-containing protein</fullName>
    </submittedName>
</protein>
<dbReference type="Gene3D" id="1.25.40.20">
    <property type="entry name" value="Ankyrin repeat-containing domain"/>
    <property type="match status" value="2"/>
</dbReference>
<evidence type="ECO:0000313" key="5">
    <source>
        <dbReference type="Proteomes" id="UP000273022"/>
    </source>
</evidence>
<reference evidence="4 5" key="1">
    <citation type="submission" date="2018-09" db="EMBL/GenBank/DDBJ databases">
        <title>Phylogeny of the Shewanellaceae, and recommendation for two new genera, Pseudoshewanella and Parashewanella.</title>
        <authorList>
            <person name="Wang G."/>
        </authorList>
    </citation>
    <scope>NUCLEOTIDE SEQUENCE [LARGE SCALE GENOMIC DNA]</scope>
    <source>
        <strain evidence="4 5">KCTC 22492</strain>
    </source>
</reference>
<keyword evidence="1" id="KW-0677">Repeat</keyword>
<dbReference type="PANTHER" id="PTHR24198">
    <property type="entry name" value="ANKYRIN REPEAT AND PROTEIN KINASE DOMAIN-CONTAINING PROTEIN"/>
    <property type="match status" value="1"/>
</dbReference>
<dbReference type="RefSeq" id="WP_121853054.1">
    <property type="nucleotide sequence ID" value="NZ_CP037952.1"/>
</dbReference>
<dbReference type="OrthoDB" id="6147687at2"/>
<dbReference type="InterPro" id="IPR002110">
    <property type="entry name" value="Ankyrin_rpt"/>
</dbReference>
<evidence type="ECO:0000256" key="2">
    <source>
        <dbReference type="ARBA" id="ARBA00023043"/>
    </source>
</evidence>
<dbReference type="EMBL" id="QYYH01000036">
    <property type="protein sequence ID" value="RJY17840.1"/>
    <property type="molecule type" value="Genomic_DNA"/>
</dbReference>
<evidence type="ECO:0000313" key="4">
    <source>
        <dbReference type="EMBL" id="RJY17840.1"/>
    </source>
</evidence>
<evidence type="ECO:0000256" key="3">
    <source>
        <dbReference type="PROSITE-ProRule" id="PRU00023"/>
    </source>
</evidence>